<keyword evidence="1" id="KW-0812">Transmembrane</keyword>
<dbReference type="GO" id="GO:0005886">
    <property type="term" value="C:plasma membrane"/>
    <property type="evidence" value="ECO:0007669"/>
    <property type="project" value="UniProtKB-SubCell"/>
</dbReference>
<dbReference type="Proteomes" id="UP000512286">
    <property type="component" value="Chromosome"/>
</dbReference>
<dbReference type="EMBL" id="CP059378">
    <property type="protein sequence ID" value="QLY81491.1"/>
    <property type="molecule type" value="Genomic_DNA"/>
</dbReference>
<accession>A0A7D6W2Z0</accession>
<evidence type="ECO:0000256" key="1">
    <source>
        <dbReference type="SAM" id="Phobius"/>
    </source>
</evidence>
<dbReference type="InterPro" id="IPR042094">
    <property type="entry name" value="T2SS_GspF_sf"/>
</dbReference>
<feature type="transmembrane region" description="Helical" evidence="1">
    <location>
        <begin position="237"/>
        <end position="259"/>
    </location>
</feature>
<keyword evidence="1" id="KW-0472">Membrane</keyword>
<dbReference type="RefSeq" id="WP_181603064.1">
    <property type="nucleotide sequence ID" value="NZ_CP059378.1"/>
</dbReference>
<feature type="transmembrane region" description="Helical" evidence="1">
    <location>
        <begin position="73"/>
        <end position="106"/>
    </location>
</feature>
<feature type="transmembrane region" description="Helical" evidence="1">
    <location>
        <begin position="126"/>
        <end position="148"/>
    </location>
</feature>
<evidence type="ECO:0000313" key="2">
    <source>
        <dbReference type="EMBL" id="QLY81491.1"/>
    </source>
</evidence>
<sequence>MFYCSFYILNYNRKLKIQQKKAKNNKKQKYQKIEDILKNRGKGYFSYDRIALFLKQNGNPLGLSPSGFLMSKFIIAFICFVVGTAEIVLAILFGAIGFFILDLLYIYNNKKDMKKINFQLVDVYDFLNIQCSAGVFVGNALTEAYLIVRNKRLKRALAELCAEINLTKDINRALDNFLINFKSVEIESFVLAIKQSLKTGRLQQSLEDLSNSQKEINSITVDEETDRIKLSKDLIQVLMYLGIIALIFFGLITELSAGWGDIF</sequence>
<dbReference type="KEGG" id="cint:HZF06_07875"/>
<gene>
    <name evidence="2" type="ORF">HZF06_07875</name>
</gene>
<proteinExistence type="predicted"/>
<organism evidence="2 3">
    <name type="scientific">Clostridium intestinale</name>
    <dbReference type="NCBI Taxonomy" id="36845"/>
    <lineage>
        <taxon>Bacteria</taxon>
        <taxon>Bacillati</taxon>
        <taxon>Bacillota</taxon>
        <taxon>Clostridia</taxon>
        <taxon>Eubacteriales</taxon>
        <taxon>Clostridiaceae</taxon>
        <taxon>Clostridium</taxon>
    </lineage>
</organism>
<evidence type="ECO:0000313" key="3">
    <source>
        <dbReference type="Proteomes" id="UP000512286"/>
    </source>
</evidence>
<name>A0A7D6W2Z0_9CLOT</name>
<dbReference type="Gene3D" id="1.20.81.30">
    <property type="entry name" value="Type II secretion system (T2SS), domain F"/>
    <property type="match status" value="1"/>
</dbReference>
<keyword evidence="1" id="KW-1133">Transmembrane helix</keyword>
<protein>
    <submittedName>
        <fullName evidence="2">Type II secretion system F family protein</fullName>
    </submittedName>
</protein>
<reference evidence="2 3" key="1">
    <citation type="submission" date="2020-07" db="EMBL/GenBank/DDBJ databases">
        <title>Electron transfer.</title>
        <authorList>
            <person name="Huang L."/>
            <person name="Liu X."/>
            <person name="Zhou S."/>
        </authorList>
    </citation>
    <scope>NUCLEOTIDE SEQUENCE [LARGE SCALE GENOMIC DNA]</scope>
    <source>
        <strain evidence="2 3">Lx1</strain>
    </source>
</reference>
<dbReference type="AlphaFoldDB" id="A0A7D6W2Z0"/>